<sequence length="538" mass="57294">MKLKYLSTAMILATLPATGAFAAALDRSGQSMSAFFQPGNYFEAGISVLDPTVKGKEAGESLQPHRDIGDMADDYYFPSAALKLQVTDQFSFGLLYDQPFGAKAAYSGQNVFVGSADDKVLPQARLDAMATDKINGTVNALLGDTLPAGHPLAAQQQQIRALQAAGTTQAIQQFANTSLGGNTTLAQQMYDNNIAPVAGGPTLKQIIDPAVATQVKTNVTSNVTAQVKGAIAGVNKLLPGQGGTNVEVDSQNIAFVFGFQPIKNINLFAGGVYQTIKGDVSLRGTAYSVFNGYDAHIKETGGAGWLVGAAYQIPEIALKASITYRSEIDHDVNIKENISALDALSLLYPTPEAGLARAKAIRDDNNKDTTITTPQSVNLDFQTGIMANTVAFANVRWVNWKDFAIQPYQFGLFSKEVGPAVSRPNGFNLVEYSDDQWSVNAGVGRKLNEQWAGNVSVGWDSGAGNPITTLGPTEGYWNLGLGVQYSPTPATFIAGGVKYFWLGDAKAQTGAQAGEDRYIASFEDNNAIAYGLKIGYRF</sequence>
<keyword evidence="4" id="KW-0812">Transmembrane</keyword>
<evidence type="ECO:0000313" key="9">
    <source>
        <dbReference type="EMBL" id="MDN0015777.1"/>
    </source>
</evidence>
<dbReference type="InterPro" id="IPR005017">
    <property type="entry name" value="OMPP1/FadL/TodX"/>
</dbReference>
<dbReference type="Gene3D" id="2.40.160.60">
    <property type="entry name" value="Outer membrane protein transport protein (OMPP1/FadL/TodX)"/>
    <property type="match status" value="1"/>
</dbReference>
<evidence type="ECO:0000256" key="4">
    <source>
        <dbReference type="ARBA" id="ARBA00022692"/>
    </source>
</evidence>
<evidence type="ECO:0000256" key="1">
    <source>
        <dbReference type="ARBA" id="ARBA00004571"/>
    </source>
</evidence>
<evidence type="ECO:0000256" key="7">
    <source>
        <dbReference type="ARBA" id="ARBA00023237"/>
    </source>
</evidence>
<feature type="signal peptide" evidence="8">
    <location>
        <begin position="1"/>
        <end position="22"/>
    </location>
</feature>
<dbReference type="RefSeq" id="WP_267982037.1">
    <property type="nucleotide sequence ID" value="NZ_JAPQKF010000011.1"/>
</dbReference>
<dbReference type="EMBL" id="JAUDZE010000011">
    <property type="protein sequence ID" value="MDN0015777.1"/>
    <property type="molecule type" value="Genomic_DNA"/>
</dbReference>
<dbReference type="PANTHER" id="PTHR35093:SF8">
    <property type="entry name" value="OUTER MEMBRANE PROTEIN NMB0088-RELATED"/>
    <property type="match status" value="1"/>
</dbReference>
<evidence type="ECO:0000256" key="2">
    <source>
        <dbReference type="ARBA" id="ARBA00008163"/>
    </source>
</evidence>
<keyword evidence="7" id="KW-0998">Cell outer membrane</keyword>
<gene>
    <name evidence="9" type="ORF">QTA56_16270</name>
</gene>
<keyword evidence="10" id="KW-1185">Reference proteome</keyword>
<protein>
    <submittedName>
        <fullName evidence="9">Long-chain fatty acid transporter</fullName>
    </submittedName>
</protein>
<dbReference type="Proteomes" id="UP001168524">
    <property type="component" value="Unassembled WGS sequence"/>
</dbReference>
<keyword evidence="3" id="KW-1134">Transmembrane beta strand</keyword>
<comment type="subcellular location">
    <subcellularLocation>
        <location evidence="1">Cell outer membrane</location>
        <topology evidence="1">Multi-pass membrane protein</topology>
    </subcellularLocation>
</comment>
<accession>A0ABT7WSV6</accession>
<organism evidence="9 10">
    <name type="scientific">Acinetobacter thutiue</name>
    <dbReference type="NCBI Taxonomy" id="2998078"/>
    <lineage>
        <taxon>Bacteria</taxon>
        <taxon>Pseudomonadati</taxon>
        <taxon>Pseudomonadota</taxon>
        <taxon>Gammaproteobacteria</taxon>
        <taxon>Moraxellales</taxon>
        <taxon>Moraxellaceae</taxon>
        <taxon>Acinetobacter</taxon>
    </lineage>
</organism>
<keyword evidence="5 8" id="KW-0732">Signal</keyword>
<evidence type="ECO:0000256" key="8">
    <source>
        <dbReference type="SAM" id="SignalP"/>
    </source>
</evidence>
<dbReference type="SUPFAM" id="SSF56935">
    <property type="entry name" value="Porins"/>
    <property type="match status" value="1"/>
</dbReference>
<feature type="chain" id="PRO_5047217372" evidence="8">
    <location>
        <begin position="23"/>
        <end position="538"/>
    </location>
</feature>
<evidence type="ECO:0000256" key="3">
    <source>
        <dbReference type="ARBA" id="ARBA00022452"/>
    </source>
</evidence>
<dbReference type="PANTHER" id="PTHR35093">
    <property type="entry name" value="OUTER MEMBRANE PROTEIN NMB0088-RELATED"/>
    <property type="match status" value="1"/>
</dbReference>
<evidence type="ECO:0000313" key="10">
    <source>
        <dbReference type="Proteomes" id="UP001168524"/>
    </source>
</evidence>
<keyword evidence="6" id="KW-0472">Membrane</keyword>
<reference evidence="9" key="1">
    <citation type="submission" date="2023-06" db="EMBL/GenBank/DDBJ databases">
        <title>Two novel species of Acinetobacter isolated from motorbike repairing workshop in Vietnam.</title>
        <authorList>
            <person name="Le N.T.T."/>
        </authorList>
    </citation>
    <scope>NUCLEOTIDE SEQUENCE</scope>
    <source>
        <strain evidence="9">VNH17</strain>
    </source>
</reference>
<comment type="caution">
    <text evidence="9">The sequence shown here is derived from an EMBL/GenBank/DDBJ whole genome shotgun (WGS) entry which is preliminary data.</text>
</comment>
<name>A0ABT7WSV6_9GAMM</name>
<evidence type="ECO:0000256" key="6">
    <source>
        <dbReference type="ARBA" id="ARBA00023136"/>
    </source>
</evidence>
<proteinExistence type="inferred from homology"/>
<comment type="similarity">
    <text evidence="2">Belongs to the OmpP1/FadL family.</text>
</comment>
<evidence type="ECO:0000256" key="5">
    <source>
        <dbReference type="ARBA" id="ARBA00022729"/>
    </source>
</evidence>